<feature type="region of interest" description="Disordered" evidence="9">
    <location>
        <begin position="327"/>
        <end position="473"/>
    </location>
</feature>
<evidence type="ECO:0000256" key="2">
    <source>
        <dbReference type="ARBA" id="ARBA00004284"/>
    </source>
</evidence>
<evidence type="ECO:0000256" key="9">
    <source>
        <dbReference type="SAM" id="MobiDB-lite"/>
    </source>
</evidence>
<feature type="compositionally biased region" description="Polar residues" evidence="9">
    <location>
        <begin position="439"/>
        <end position="453"/>
    </location>
</feature>
<feature type="compositionally biased region" description="Polar residues" evidence="9">
    <location>
        <begin position="364"/>
        <end position="400"/>
    </location>
</feature>
<dbReference type="AlphaFoldDB" id="A0A7N5P356"/>
<dbReference type="PANTHER" id="PTHR24347">
    <property type="entry name" value="SERINE/THREONINE-PROTEIN KINASE"/>
    <property type="match status" value="1"/>
</dbReference>
<evidence type="ECO:0000256" key="7">
    <source>
        <dbReference type="ARBA" id="ARBA00038588"/>
    </source>
</evidence>
<keyword evidence="12" id="KW-1185">Reference proteome</keyword>
<comment type="similarity">
    <text evidence="3">Belongs to the protein kinase superfamily. CAMK Ser/Thr protein kinase family.</text>
</comment>
<dbReference type="Gene3D" id="1.10.510.10">
    <property type="entry name" value="Transferase(Phosphotransferase) domain 1"/>
    <property type="match status" value="1"/>
</dbReference>
<proteinExistence type="inferred from homology"/>
<protein>
    <recommendedName>
        <fullName evidence="8">CaM kinase-like vesicle-associated protein</fullName>
    </recommendedName>
</protein>
<evidence type="ECO:0000256" key="3">
    <source>
        <dbReference type="ARBA" id="ARBA00006692"/>
    </source>
</evidence>
<evidence type="ECO:0000313" key="12">
    <source>
        <dbReference type="Proteomes" id="UP000008912"/>
    </source>
</evidence>
<sequence length="473" mass="52053">MPFGCVTLGDKKNYNQPSEVTDRYDLGQVIKTEEFCEIFRAKDKTTGKLHTCKKFQKRDGRKVRKAAKNEIGILKMVKHPNILQLVDVFVTRKEYFIFLELATGREVFDWILDQGYYSERDTSNVVRQVLEAVAYLHSLKIVHRNLKLENLVYYNRLKNSKIVISDFHLAKLENGLIKEPCGTPEYLAPEVVGRQRYGRPVDCWAIGVIMYILLSGNPPFYEEVEEDDYENHDKNLFRKILAGDYEFDSPYWDDISQAAKDLVTRLMEVEQDQRITAEEAISHEWISGNAASDKNIKDGVCAQIEKNFARAKWKKAVRVTTLMKRLRAPEQSSTATAQSAPATDTATAGAAAPADRSATPATDGSTTPATDGSVTPATDGSITPATDGSITPATDRSVTPATDGRATPAMEESTMPTTQSSVTPATKAAATPEPALAQPDSTAPGGTTGQAPPSSKGKEAAGYAQESRREETS</sequence>
<reference evidence="11 12" key="1">
    <citation type="journal article" date="2010" name="Nature">
        <title>The sequence and de novo assembly of the giant panda genome.</title>
        <authorList>
            <person name="Li R."/>
            <person name="Fan W."/>
            <person name="Tian G."/>
            <person name="Zhu H."/>
            <person name="He L."/>
            <person name="Cai J."/>
            <person name="Huang Q."/>
            <person name="Cai Q."/>
            <person name="Li B."/>
            <person name="Bai Y."/>
            <person name="Zhang Z."/>
            <person name="Zhang Y."/>
            <person name="Wang W."/>
            <person name="Li J."/>
            <person name="Wei F."/>
            <person name="Li H."/>
            <person name="Jian M."/>
            <person name="Li J."/>
            <person name="Zhang Z."/>
            <person name="Nielsen R."/>
            <person name="Li D."/>
            <person name="Gu W."/>
            <person name="Yang Z."/>
            <person name="Xuan Z."/>
            <person name="Ryder O.A."/>
            <person name="Leung F.C."/>
            <person name="Zhou Y."/>
            <person name="Cao J."/>
            <person name="Sun X."/>
            <person name="Fu Y."/>
            <person name="Fang X."/>
            <person name="Guo X."/>
            <person name="Wang B."/>
            <person name="Hou R."/>
            <person name="Shen F."/>
            <person name="Mu B."/>
            <person name="Ni P."/>
            <person name="Lin R."/>
            <person name="Qian W."/>
            <person name="Wang G."/>
            <person name="Yu C."/>
            <person name="Nie W."/>
            <person name="Wang J."/>
            <person name="Wu Z."/>
            <person name="Liang H."/>
            <person name="Min J."/>
            <person name="Wu Q."/>
            <person name="Cheng S."/>
            <person name="Ruan J."/>
            <person name="Wang M."/>
            <person name="Shi Z."/>
            <person name="Wen M."/>
            <person name="Liu B."/>
            <person name="Ren X."/>
            <person name="Zheng H."/>
            <person name="Dong D."/>
            <person name="Cook K."/>
            <person name="Shan G."/>
            <person name="Zhang H."/>
            <person name="Kosiol C."/>
            <person name="Xie X."/>
            <person name="Lu Z."/>
            <person name="Zheng H."/>
            <person name="Li Y."/>
            <person name="Steiner C.C."/>
            <person name="Lam T.T."/>
            <person name="Lin S."/>
            <person name="Zhang Q."/>
            <person name="Li G."/>
            <person name="Tian J."/>
            <person name="Gong T."/>
            <person name="Liu H."/>
            <person name="Zhang D."/>
            <person name="Fang L."/>
            <person name="Ye C."/>
            <person name="Zhang J."/>
            <person name="Hu W."/>
            <person name="Xu A."/>
            <person name="Ren Y."/>
            <person name="Zhang G."/>
            <person name="Bruford M.W."/>
            <person name="Li Q."/>
            <person name="Ma L."/>
            <person name="Guo Y."/>
            <person name="An N."/>
            <person name="Hu Y."/>
            <person name="Zheng Y."/>
            <person name="Shi Y."/>
            <person name="Li Z."/>
            <person name="Liu Q."/>
            <person name="Chen Y."/>
            <person name="Zhao J."/>
            <person name="Qu N."/>
            <person name="Zhao S."/>
            <person name="Tian F."/>
            <person name="Wang X."/>
            <person name="Wang H."/>
            <person name="Xu L."/>
            <person name="Liu X."/>
            <person name="Vinar T."/>
            <person name="Wang Y."/>
            <person name="Lam T.W."/>
            <person name="Yiu S.M."/>
            <person name="Liu S."/>
            <person name="Zhang H."/>
            <person name="Li D."/>
            <person name="Huang Y."/>
            <person name="Wang X."/>
            <person name="Yang G."/>
            <person name="Jiang Z."/>
            <person name="Wang J."/>
            <person name="Qin N."/>
            <person name="Li L."/>
            <person name="Li J."/>
            <person name="Bolund L."/>
            <person name="Kristiansen K."/>
            <person name="Wong G.K."/>
            <person name="Olson M."/>
            <person name="Zhang X."/>
            <person name="Li S."/>
            <person name="Yang H."/>
            <person name="Wang J."/>
            <person name="Wang J."/>
        </authorList>
    </citation>
    <scope>NUCLEOTIDE SEQUENCE [LARGE SCALE GENOMIC DNA]</scope>
</reference>
<dbReference type="Proteomes" id="UP000008912">
    <property type="component" value="Unassembled WGS sequence"/>
</dbReference>
<reference evidence="11" key="3">
    <citation type="submission" date="2025-09" db="UniProtKB">
        <authorList>
            <consortium name="Ensembl"/>
        </authorList>
    </citation>
    <scope>IDENTIFICATION</scope>
</reference>
<dbReference type="GeneTree" id="ENSGT00940000163598"/>
<dbReference type="Pfam" id="PF00069">
    <property type="entry name" value="Pkinase"/>
    <property type="match status" value="1"/>
</dbReference>
<evidence type="ECO:0000313" key="11">
    <source>
        <dbReference type="Ensembl" id="ENSAMEP00000029648.1"/>
    </source>
</evidence>
<evidence type="ECO:0000256" key="6">
    <source>
        <dbReference type="ARBA" id="ARBA00023329"/>
    </source>
</evidence>
<feature type="domain" description="Protein kinase" evidence="10">
    <location>
        <begin position="24"/>
        <end position="286"/>
    </location>
</feature>
<comment type="subunit">
    <text evidence="7">Interacts with calmodulin, in the presence of calcium.</text>
</comment>
<evidence type="ECO:0000256" key="4">
    <source>
        <dbReference type="ARBA" id="ARBA00022860"/>
    </source>
</evidence>
<dbReference type="FunFam" id="3.30.200.20:FF:000155">
    <property type="entry name" value="CaM kinase-like vesicle-associated, like"/>
    <property type="match status" value="1"/>
</dbReference>
<evidence type="ECO:0000259" key="10">
    <source>
        <dbReference type="PROSITE" id="PS50011"/>
    </source>
</evidence>
<dbReference type="PROSITE" id="PS50011">
    <property type="entry name" value="PROTEIN_KINASE_DOM"/>
    <property type="match status" value="1"/>
</dbReference>
<dbReference type="SUPFAM" id="SSF56112">
    <property type="entry name" value="Protein kinase-like (PK-like)"/>
    <property type="match status" value="1"/>
</dbReference>
<dbReference type="CDD" id="cd14088">
    <property type="entry name" value="STKc_CaMK_like"/>
    <property type="match status" value="1"/>
</dbReference>
<organism evidence="11 12">
    <name type="scientific">Ailuropoda melanoleuca</name>
    <name type="common">Giant panda</name>
    <dbReference type="NCBI Taxonomy" id="9646"/>
    <lineage>
        <taxon>Eukaryota</taxon>
        <taxon>Metazoa</taxon>
        <taxon>Chordata</taxon>
        <taxon>Craniata</taxon>
        <taxon>Vertebrata</taxon>
        <taxon>Euteleostomi</taxon>
        <taxon>Mammalia</taxon>
        <taxon>Eutheria</taxon>
        <taxon>Laurasiatheria</taxon>
        <taxon>Carnivora</taxon>
        <taxon>Caniformia</taxon>
        <taxon>Ursidae</taxon>
        <taxon>Ailuropoda</taxon>
    </lineage>
</organism>
<dbReference type="Gene3D" id="3.30.200.20">
    <property type="entry name" value="Phosphorylase Kinase, domain 1"/>
    <property type="match status" value="1"/>
</dbReference>
<dbReference type="GO" id="GO:0005516">
    <property type="term" value="F:calmodulin binding"/>
    <property type="evidence" value="ECO:0007669"/>
    <property type="project" value="UniProtKB-KW"/>
</dbReference>
<feature type="compositionally biased region" description="Low complexity" evidence="9">
    <location>
        <begin position="423"/>
        <end position="437"/>
    </location>
</feature>
<dbReference type="InterPro" id="IPR000719">
    <property type="entry name" value="Prot_kinase_dom"/>
</dbReference>
<keyword evidence="5" id="KW-0472">Membrane</keyword>
<evidence type="ECO:0000256" key="1">
    <source>
        <dbReference type="ARBA" id="ARBA00001913"/>
    </source>
</evidence>
<feature type="compositionally biased region" description="Low complexity" evidence="9">
    <location>
        <begin position="329"/>
        <end position="363"/>
    </location>
</feature>
<dbReference type="InterPro" id="IPR011009">
    <property type="entry name" value="Kinase-like_dom_sf"/>
</dbReference>
<keyword evidence="6" id="KW-0968">Cytoplasmic vesicle</keyword>
<reference evidence="11" key="2">
    <citation type="submission" date="2025-08" db="UniProtKB">
        <authorList>
            <consortium name="Ensembl"/>
        </authorList>
    </citation>
    <scope>IDENTIFICATION</scope>
</reference>
<accession>A0A7N5P356</accession>
<gene>
    <name evidence="11" type="primary">CAMKV</name>
</gene>
<keyword evidence="4" id="KW-0112">Calmodulin-binding</keyword>
<comment type="cofactor">
    <cofactor evidence="1">
        <name>Ca(2+)</name>
        <dbReference type="ChEBI" id="CHEBI:29108"/>
    </cofactor>
</comment>
<dbReference type="Ensembl" id="ENSAMET00000043927.1">
    <property type="protein sequence ID" value="ENSAMEP00000029648.1"/>
    <property type="gene ID" value="ENSAMEG00000012131.2"/>
</dbReference>
<name>A0A7N5P356_AILME</name>
<comment type="subcellular location">
    <subcellularLocation>
        <location evidence="2">Cytoplasmic vesicle membrane</location>
        <topology evidence="2">Peripheral membrane protein</topology>
    </subcellularLocation>
</comment>
<dbReference type="GO" id="GO:0004672">
    <property type="term" value="F:protein kinase activity"/>
    <property type="evidence" value="ECO:0007669"/>
    <property type="project" value="InterPro"/>
</dbReference>
<evidence type="ECO:0000256" key="8">
    <source>
        <dbReference type="ARBA" id="ARBA00039200"/>
    </source>
</evidence>
<dbReference type="FunFam" id="1.10.510.10:FF:000188">
    <property type="entry name" value="CaM kinase-like vesicle-associated, like"/>
    <property type="match status" value="1"/>
</dbReference>
<dbReference type="GO" id="GO:0045202">
    <property type="term" value="C:synapse"/>
    <property type="evidence" value="ECO:0007669"/>
    <property type="project" value="UniProtKB-ARBA"/>
</dbReference>
<dbReference type="GO" id="GO:0030659">
    <property type="term" value="C:cytoplasmic vesicle membrane"/>
    <property type="evidence" value="ECO:0007669"/>
    <property type="project" value="UniProtKB-SubCell"/>
</dbReference>
<evidence type="ECO:0000256" key="5">
    <source>
        <dbReference type="ARBA" id="ARBA00023136"/>
    </source>
</evidence>
<dbReference type="GO" id="GO:0005524">
    <property type="term" value="F:ATP binding"/>
    <property type="evidence" value="ECO:0007669"/>
    <property type="project" value="InterPro"/>
</dbReference>